<keyword evidence="4" id="KW-0633">Potassium transport</keyword>
<feature type="transmembrane region" description="Helical" evidence="13">
    <location>
        <begin position="103"/>
        <end position="122"/>
    </location>
</feature>
<comment type="similarity">
    <text evidence="2">Belongs to the TMEM175 family.</text>
</comment>
<dbReference type="RefSeq" id="WP_119092587.1">
    <property type="nucleotide sequence ID" value="NZ_UNRR01000008.1"/>
</dbReference>
<dbReference type="GO" id="GO:0015252">
    <property type="term" value="F:proton channel activity"/>
    <property type="evidence" value="ECO:0007669"/>
    <property type="project" value="InterPro"/>
</dbReference>
<dbReference type="GO" id="GO:0005267">
    <property type="term" value="F:potassium channel activity"/>
    <property type="evidence" value="ECO:0007669"/>
    <property type="project" value="UniProtKB-KW"/>
</dbReference>
<protein>
    <submittedName>
        <fullName evidence="14">Endosomal/lysomomal potassium channel tmem175</fullName>
    </submittedName>
</protein>
<dbReference type="Pfam" id="PF06736">
    <property type="entry name" value="TMEM175"/>
    <property type="match status" value="1"/>
</dbReference>
<evidence type="ECO:0000256" key="11">
    <source>
        <dbReference type="ARBA" id="ARBA00023303"/>
    </source>
</evidence>
<dbReference type="AlphaFoldDB" id="A0A383TCH6"/>
<dbReference type="Proteomes" id="UP000262072">
    <property type="component" value="Unassembled WGS sequence"/>
</dbReference>
<evidence type="ECO:0000256" key="3">
    <source>
        <dbReference type="ARBA" id="ARBA00022448"/>
    </source>
</evidence>
<evidence type="ECO:0000256" key="9">
    <source>
        <dbReference type="ARBA" id="ARBA00023065"/>
    </source>
</evidence>
<feature type="transmembrane region" description="Helical" evidence="13">
    <location>
        <begin position="43"/>
        <end position="60"/>
    </location>
</feature>
<keyword evidence="9" id="KW-0406">Ion transport</keyword>
<feature type="transmembrane region" description="Helical" evidence="13">
    <location>
        <begin position="146"/>
        <end position="162"/>
    </location>
</feature>
<reference evidence="15" key="1">
    <citation type="submission" date="2018-05" db="EMBL/GenBank/DDBJ databases">
        <authorList>
            <person name="Strepis N."/>
        </authorList>
    </citation>
    <scope>NUCLEOTIDE SEQUENCE [LARGE SCALE GENOMIC DNA]</scope>
</reference>
<evidence type="ECO:0000256" key="13">
    <source>
        <dbReference type="SAM" id="Phobius"/>
    </source>
</evidence>
<keyword evidence="7" id="KW-0630">Potassium</keyword>
<evidence type="ECO:0000256" key="10">
    <source>
        <dbReference type="ARBA" id="ARBA00023136"/>
    </source>
</evidence>
<evidence type="ECO:0000313" key="14">
    <source>
        <dbReference type="EMBL" id="SYZ77865.1"/>
    </source>
</evidence>
<comment type="subcellular location">
    <subcellularLocation>
        <location evidence="1">Membrane</location>
        <topology evidence="1">Multi-pass membrane protein</topology>
    </subcellularLocation>
</comment>
<keyword evidence="10 13" id="KW-0472">Membrane</keyword>
<evidence type="ECO:0000256" key="5">
    <source>
        <dbReference type="ARBA" id="ARBA00022692"/>
    </source>
</evidence>
<keyword evidence="6" id="KW-0631">Potassium channel</keyword>
<organism evidence="14 15">
    <name type="scientific">Trichococcus shcherbakoviae</name>
    <dbReference type="NCBI Taxonomy" id="2094020"/>
    <lineage>
        <taxon>Bacteria</taxon>
        <taxon>Bacillati</taxon>
        <taxon>Bacillota</taxon>
        <taxon>Bacilli</taxon>
        <taxon>Lactobacillales</taxon>
        <taxon>Carnobacteriaceae</taxon>
        <taxon>Trichococcus</taxon>
    </lineage>
</organism>
<keyword evidence="11 14" id="KW-0407">Ion channel</keyword>
<name>A0A383TCH6_9LACT</name>
<sequence>MDKDRLIAFTDAILAIIMTILVLELKEPETLSLQGLWALKGSYSAYTLSFFWLGTMWIGLHNEWQDVKKISIPVIWYSLSILFFSSLFPYVTKIVSNHFDDSFAQGLYGVIVVLTTLSNILLSDSLVKANAENEVLRRKISFRKRWLTIDLLIKGIGFIIAITVYPPAMMISVLLVAVFLALPAHMKEVEHL</sequence>
<keyword evidence="8 13" id="KW-1133">Transmembrane helix</keyword>
<evidence type="ECO:0000256" key="7">
    <source>
        <dbReference type="ARBA" id="ARBA00022958"/>
    </source>
</evidence>
<dbReference type="OrthoDB" id="7626281at2"/>
<dbReference type="GO" id="GO:0016020">
    <property type="term" value="C:membrane"/>
    <property type="evidence" value="ECO:0007669"/>
    <property type="project" value="UniProtKB-SubCell"/>
</dbReference>
<evidence type="ECO:0000256" key="12">
    <source>
        <dbReference type="ARBA" id="ARBA00034430"/>
    </source>
</evidence>
<feature type="transmembrane region" description="Helical" evidence="13">
    <location>
        <begin position="72"/>
        <end position="91"/>
    </location>
</feature>
<accession>A0A383TCH6</accession>
<feature type="transmembrane region" description="Helical" evidence="13">
    <location>
        <begin position="7"/>
        <end position="23"/>
    </location>
</feature>
<dbReference type="InterPro" id="IPR010617">
    <property type="entry name" value="TMEM175-like"/>
</dbReference>
<evidence type="ECO:0000256" key="6">
    <source>
        <dbReference type="ARBA" id="ARBA00022826"/>
    </source>
</evidence>
<dbReference type="EMBL" id="UNRR01000008">
    <property type="protein sequence ID" value="SYZ77865.1"/>
    <property type="molecule type" value="Genomic_DNA"/>
</dbReference>
<keyword evidence="3" id="KW-0813">Transport</keyword>
<evidence type="ECO:0000313" key="15">
    <source>
        <dbReference type="Proteomes" id="UP000262072"/>
    </source>
</evidence>
<evidence type="ECO:0000256" key="2">
    <source>
        <dbReference type="ARBA" id="ARBA00006920"/>
    </source>
</evidence>
<keyword evidence="5 13" id="KW-0812">Transmembrane</keyword>
<evidence type="ECO:0000256" key="4">
    <source>
        <dbReference type="ARBA" id="ARBA00022538"/>
    </source>
</evidence>
<proteinExistence type="inferred from homology"/>
<evidence type="ECO:0000256" key="1">
    <source>
        <dbReference type="ARBA" id="ARBA00004141"/>
    </source>
</evidence>
<comment type="catalytic activity">
    <reaction evidence="12">
        <text>K(+)(in) = K(+)(out)</text>
        <dbReference type="Rhea" id="RHEA:29463"/>
        <dbReference type="ChEBI" id="CHEBI:29103"/>
    </reaction>
</comment>
<gene>
    <name evidence="14" type="ORF">TART1_0635</name>
</gene>
<evidence type="ECO:0000256" key="8">
    <source>
        <dbReference type="ARBA" id="ARBA00022989"/>
    </source>
</evidence>